<feature type="domain" description="Heterokaryon incompatibility" evidence="2">
    <location>
        <begin position="20"/>
        <end position="203"/>
    </location>
</feature>
<dbReference type="AlphaFoldDB" id="A0A8K0SFR0"/>
<feature type="compositionally biased region" description="Polar residues" evidence="1">
    <location>
        <begin position="175"/>
        <end position="184"/>
    </location>
</feature>
<accession>A0A8K0SFR0</accession>
<dbReference type="PANTHER" id="PTHR33112:SF9">
    <property type="entry name" value="HETEROKARYON INCOMPATIBILITY DOMAIN-CONTAINING PROTEIN"/>
    <property type="match status" value="1"/>
</dbReference>
<dbReference type="Proteomes" id="UP000813444">
    <property type="component" value="Unassembled WGS sequence"/>
</dbReference>
<sequence>MSVPGYSPLESTSPTAFGKYAALSHCWGKGKPLLLTGTSLGKLRQAIPTIDLPPLFLDAIMLARRLQIPYLWIDSLCILQDSTEDWEREAAMMSNVYADAWVVFAAHTAKDSLGSLLSAPRVPDTQSVAIQCVGPADTQATVYARHARTGSHNLDSTHGHSRARPGSYYPDTTRDNSSPSPALKNTSYLQTSLLSNRGWVFQERILATRMIHFTRWEAVWECGTEIRCECSSSPRSGRGEGFIKPNFVTQQQPSDGDISDMWRSMVNLFTARDLTFSKDRLPAIAGLAAAMKQLTSATYLQGLWSDDLPRSLLWERNPESRDHSRRCPDVPSRSWASVTGSIWNTYPSTLEFLIEVQKYSESTPNSSHSFKANDMGMMLKGSFADGQFDIRSYDRGGPVFSYRDDSGSRHRILGELRLDVDEGPIELVTGEKCTLLLGVDGGRWQTWLVLKKRRGAEATYRRVGKLRTTDYDPSCNLAQALSRRTVKLV</sequence>
<comment type="caution">
    <text evidence="3">The sequence shown here is derived from an EMBL/GenBank/DDBJ whole genome shotgun (WGS) entry which is preliminary data.</text>
</comment>
<dbReference type="EMBL" id="JAGPNK010000012">
    <property type="protein sequence ID" value="KAH7310900.1"/>
    <property type="molecule type" value="Genomic_DNA"/>
</dbReference>
<evidence type="ECO:0000256" key="1">
    <source>
        <dbReference type="SAM" id="MobiDB-lite"/>
    </source>
</evidence>
<dbReference type="InterPro" id="IPR010730">
    <property type="entry name" value="HET"/>
</dbReference>
<evidence type="ECO:0000313" key="4">
    <source>
        <dbReference type="Proteomes" id="UP000813444"/>
    </source>
</evidence>
<proteinExistence type="predicted"/>
<feature type="region of interest" description="Disordered" evidence="1">
    <location>
        <begin position="150"/>
        <end position="184"/>
    </location>
</feature>
<dbReference type="OrthoDB" id="5347061at2759"/>
<evidence type="ECO:0000259" key="2">
    <source>
        <dbReference type="Pfam" id="PF06985"/>
    </source>
</evidence>
<organism evidence="3 4">
    <name type="scientific">Stachybotrys elegans</name>
    <dbReference type="NCBI Taxonomy" id="80388"/>
    <lineage>
        <taxon>Eukaryota</taxon>
        <taxon>Fungi</taxon>
        <taxon>Dikarya</taxon>
        <taxon>Ascomycota</taxon>
        <taxon>Pezizomycotina</taxon>
        <taxon>Sordariomycetes</taxon>
        <taxon>Hypocreomycetidae</taxon>
        <taxon>Hypocreales</taxon>
        <taxon>Stachybotryaceae</taxon>
        <taxon>Stachybotrys</taxon>
    </lineage>
</organism>
<keyword evidence="4" id="KW-1185">Reference proteome</keyword>
<gene>
    <name evidence="3" type="ORF">B0I35DRAFT_79695</name>
</gene>
<dbReference type="Pfam" id="PF06985">
    <property type="entry name" value="HET"/>
    <property type="match status" value="1"/>
</dbReference>
<protein>
    <submittedName>
        <fullName evidence="3">Heterokaryon incompatibility protein-domain-containing protein</fullName>
    </submittedName>
</protein>
<name>A0A8K0SFR0_9HYPO</name>
<evidence type="ECO:0000313" key="3">
    <source>
        <dbReference type="EMBL" id="KAH7310900.1"/>
    </source>
</evidence>
<dbReference type="PANTHER" id="PTHR33112">
    <property type="entry name" value="DOMAIN PROTEIN, PUTATIVE-RELATED"/>
    <property type="match status" value="1"/>
</dbReference>
<reference evidence="3" key="1">
    <citation type="journal article" date="2021" name="Nat. Commun.">
        <title>Genetic determinants of endophytism in the Arabidopsis root mycobiome.</title>
        <authorList>
            <person name="Mesny F."/>
            <person name="Miyauchi S."/>
            <person name="Thiergart T."/>
            <person name="Pickel B."/>
            <person name="Atanasova L."/>
            <person name="Karlsson M."/>
            <person name="Huettel B."/>
            <person name="Barry K.W."/>
            <person name="Haridas S."/>
            <person name="Chen C."/>
            <person name="Bauer D."/>
            <person name="Andreopoulos W."/>
            <person name="Pangilinan J."/>
            <person name="LaButti K."/>
            <person name="Riley R."/>
            <person name="Lipzen A."/>
            <person name="Clum A."/>
            <person name="Drula E."/>
            <person name="Henrissat B."/>
            <person name="Kohler A."/>
            <person name="Grigoriev I.V."/>
            <person name="Martin F.M."/>
            <person name="Hacquard S."/>
        </authorList>
    </citation>
    <scope>NUCLEOTIDE SEQUENCE</scope>
    <source>
        <strain evidence="3">MPI-CAGE-CH-0235</strain>
    </source>
</reference>